<sequence length="402" mass="45207">MAMGTPRDHLPQSITENHVAALLESISSPTPKAIRQLKVTAAFHIIYVVNYAPSKLDSWLFSKGISTRQEYSPSELILRISGNHISKIKTNNEAAVLSWLHDNTDIPVPQVVAHDSSVDNPLEHEYILMTREPGESLSDVYDTLGSDRIDSILDQLIDINAELHKHTWSHIGGLSLEKNGAIVPGPVLEETFWFEPDIAALWPAGETYSSLNILGPFNSYVDYISAHLLKYKHAIEVHSSLKHMHDVLPQLEHFLEIIAEEPMNSKLNNISLRLAHKDLHFANILIDPQTARITSIIDWEFAGVVPFTRWNPSRAFLWNARDSPTSRDKKIALMEVYKQKARKRGLDHLIDDAEFTSKEQENMQTAATYLRVIVEVSPRSEATASVMDWKEMAVKAMAALGA</sequence>
<proteinExistence type="predicted"/>
<evidence type="ECO:0000259" key="1">
    <source>
        <dbReference type="Pfam" id="PF01636"/>
    </source>
</evidence>
<dbReference type="Gene3D" id="3.90.1200.10">
    <property type="match status" value="1"/>
</dbReference>
<dbReference type="Pfam" id="PF01636">
    <property type="entry name" value="APH"/>
    <property type="match status" value="1"/>
</dbReference>
<organism evidence="2 3">
    <name type="scientific">Aureobasidium pullulans</name>
    <name type="common">Black yeast</name>
    <name type="synonym">Pullularia pullulans</name>
    <dbReference type="NCBI Taxonomy" id="5580"/>
    <lineage>
        <taxon>Eukaryota</taxon>
        <taxon>Fungi</taxon>
        <taxon>Dikarya</taxon>
        <taxon>Ascomycota</taxon>
        <taxon>Pezizomycotina</taxon>
        <taxon>Dothideomycetes</taxon>
        <taxon>Dothideomycetidae</taxon>
        <taxon>Dothideales</taxon>
        <taxon>Saccotheciaceae</taxon>
        <taxon>Aureobasidium</taxon>
    </lineage>
</organism>
<evidence type="ECO:0000313" key="2">
    <source>
        <dbReference type="EMBL" id="THZ73189.1"/>
    </source>
</evidence>
<name>A0A4S9X389_AURPU</name>
<feature type="domain" description="Aminoglycoside phosphotransferase" evidence="1">
    <location>
        <begin position="74"/>
        <end position="306"/>
    </location>
</feature>
<comment type="caution">
    <text evidence="2">The sequence shown here is derived from an EMBL/GenBank/DDBJ whole genome shotgun (WGS) entry which is preliminary data.</text>
</comment>
<accession>A0A4S9X389</accession>
<dbReference type="SUPFAM" id="SSF56112">
    <property type="entry name" value="Protein kinase-like (PK-like)"/>
    <property type="match status" value="1"/>
</dbReference>
<reference evidence="2 3" key="1">
    <citation type="submission" date="2018-10" db="EMBL/GenBank/DDBJ databases">
        <title>Fifty Aureobasidium pullulans genomes reveal a recombining polyextremotolerant generalist.</title>
        <authorList>
            <person name="Gostincar C."/>
            <person name="Turk M."/>
            <person name="Zajc J."/>
            <person name="Gunde-Cimerman N."/>
        </authorList>
    </citation>
    <scope>NUCLEOTIDE SEQUENCE [LARGE SCALE GENOMIC DNA]</scope>
    <source>
        <strain evidence="2 3">EXF-3403</strain>
    </source>
</reference>
<dbReference type="Proteomes" id="UP000310039">
    <property type="component" value="Unassembled WGS sequence"/>
</dbReference>
<dbReference type="InterPro" id="IPR002575">
    <property type="entry name" value="Aminoglycoside_PTrfase"/>
</dbReference>
<dbReference type="EMBL" id="QZBT01000261">
    <property type="protein sequence ID" value="THZ73189.1"/>
    <property type="molecule type" value="Genomic_DNA"/>
</dbReference>
<dbReference type="InterPro" id="IPR011009">
    <property type="entry name" value="Kinase-like_dom_sf"/>
</dbReference>
<dbReference type="AlphaFoldDB" id="A0A4S9X389"/>
<dbReference type="InterPro" id="IPR051678">
    <property type="entry name" value="AGP_Transferase"/>
</dbReference>
<dbReference type="PANTHER" id="PTHR21310">
    <property type="entry name" value="AMINOGLYCOSIDE PHOSPHOTRANSFERASE-RELATED-RELATED"/>
    <property type="match status" value="1"/>
</dbReference>
<dbReference type="PANTHER" id="PTHR21310:SF15">
    <property type="entry name" value="AMINOGLYCOSIDE PHOSPHOTRANSFERASE DOMAIN-CONTAINING PROTEIN"/>
    <property type="match status" value="1"/>
</dbReference>
<evidence type="ECO:0000313" key="3">
    <source>
        <dbReference type="Proteomes" id="UP000310039"/>
    </source>
</evidence>
<protein>
    <recommendedName>
        <fullName evidence="1">Aminoglycoside phosphotransferase domain-containing protein</fullName>
    </recommendedName>
</protein>
<gene>
    <name evidence="2" type="ORF">D6C84_09754</name>
</gene>